<sequence>MDEMESTGLPLLTIEWDMMNKTRFFGLSVVHSISLRFFLYPLTVIKTRLQLQKSGQQVYRGTADAFRHI</sequence>
<evidence type="ECO:0000313" key="6">
    <source>
        <dbReference type="Proteomes" id="UP000194236"/>
    </source>
</evidence>
<comment type="subcellular location">
    <subcellularLocation>
        <location evidence="1">Membrane</location>
        <topology evidence="1">Multi-pass membrane protein</topology>
    </subcellularLocation>
</comment>
<dbReference type="OrthoDB" id="250329at2759"/>
<dbReference type="InterPro" id="IPR023395">
    <property type="entry name" value="MCP_dom_sf"/>
</dbReference>
<keyword evidence="4" id="KW-0472">Membrane</keyword>
<dbReference type="InterPro" id="IPR042164">
    <property type="entry name" value="SLC25A44"/>
</dbReference>
<evidence type="ECO:0000313" key="5">
    <source>
        <dbReference type="EMBL" id="OTF72018.1"/>
    </source>
</evidence>
<comment type="similarity">
    <text evidence="2">Belongs to the mitochondrial carrier (TC 2.A.29) family.</text>
</comment>
<accession>A0A1Y3AW32</accession>
<comment type="caution">
    <text evidence="5">The sequence shown here is derived from an EMBL/GenBank/DDBJ whole genome shotgun (WGS) entry which is preliminary data.</text>
</comment>
<protein>
    <submittedName>
        <fullName evidence="5">Uncharacterized protein</fullName>
    </submittedName>
</protein>
<feature type="non-terminal residue" evidence="5">
    <location>
        <position position="69"/>
    </location>
</feature>
<dbReference type="GO" id="GO:0005739">
    <property type="term" value="C:mitochondrion"/>
    <property type="evidence" value="ECO:0007669"/>
    <property type="project" value="InterPro"/>
</dbReference>
<dbReference type="AlphaFoldDB" id="A0A1Y3AW32"/>
<organism evidence="5 6">
    <name type="scientific">Euroglyphus maynei</name>
    <name type="common">Mayne's house dust mite</name>
    <dbReference type="NCBI Taxonomy" id="6958"/>
    <lineage>
        <taxon>Eukaryota</taxon>
        <taxon>Metazoa</taxon>
        <taxon>Ecdysozoa</taxon>
        <taxon>Arthropoda</taxon>
        <taxon>Chelicerata</taxon>
        <taxon>Arachnida</taxon>
        <taxon>Acari</taxon>
        <taxon>Acariformes</taxon>
        <taxon>Sarcoptiformes</taxon>
        <taxon>Astigmata</taxon>
        <taxon>Psoroptidia</taxon>
        <taxon>Analgoidea</taxon>
        <taxon>Pyroglyphidae</taxon>
        <taxon>Pyroglyphinae</taxon>
        <taxon>Euroglyphus</taxon>
    </lineage>
</organism>
<dbReference type="InterPro" id="IPR018108">
    <property type="entry name" value="MCP_transmembrane"/>
</dbReference>
<proteinExistence type="inferred from homology"/>
<dbReference type="GO" id="GO:0015658">
    <property type="term" value="F:branched-chain amino acid transmembrane transporter activity"/>
    <property type="evidence" value="ECO:0007669"/>
    <property type="project" value="InterPro"/>
</dbReference>
<evidence type="ECO:0000256" key="3">
    <source>
        <dbReference type="ARBA" id="ARBA00022692"/>
    </source>
</evidence>
<dbReference type="Pfam" id="PF00153">
    <property type="entry name" value="Mito_carr"/>
    <property type="match status" value="1"/>
</dbReference>
<keyword evidence="3" id="KW-0812">Transmembrane</keyword>
<keyword evidence="6" id="KW-1185">Reference proteome</keyword>
<dbReference type="SUPFAM" id="SSF103506">
    <property type="entry name" value="Mitochondrial carrier"/>
    <property type="match status" value="1"/>
</dbReference>
<reference evidence="5 6" key="1">
    <citation type="submission" date="2017-03" db="EMBL/GenBank/DDBJ databases">
        <title>Genome Survey of Euroglyphus maynei.</title>
        <authorList>
            <person name="Arlian L.G."/>
            <person name="Morgan M.S."/>
            <person name="Rider S.D."/>
        </authorList>
    </citation>
    <scope>NUCLEOTIDE SEQUENCE [LARGE SCALE GENOMIC DNA]</scope>
    <source>
        <strain evidence="5">Arlian Lab</strain>
        <tissue evidence="5">Whole body</tissue>
    </source>
</reference>
<dbReference type="EMBL" id="MUJZ01058304">
    <property type="protein sequence ID" value="OTF72018.1"/>
    <property type="molecule type" value="Genomic_DNA"/>
</dbReference>
<evidence type="ECO:0000256" key="4">
    <source>
        <dbReference type="ARBA" id="ARBA00023136"/>
    </source>
</evidence>
<dbReference type="PANTHER" id="PTHR46314">
    <property type="entry name" value="SOLUTE CARRIER FAMILY 25 MEMBER 44"/>
    <property type="match status" value="1"/>
</dbReference>
<dbReference type="Proteomes" id="UP000194236">
    <property type="component" value="Unassembled WGS sequence"/>
</dbReference>
<dbReference type="GO" id="GO:0009083">
    <property type="term" value="P:branched-chain amino acid catabolic process"/>
    <property type="evidence" value="ECO:0007669"/>
    <property type="project" value="InterPro"/>
</dbReference>
<dbReference type="PANTHER" id="PTHR46314:SF2">
    <property type="entry name" value="SOLUTE CARRIER FAMILY 25 MEMBER 44"/>
    <property type="match status" value="1"/>
</dbReference>
<evidence type="ECO:0000256" key="1">
    <source>
        <dbReference type="ARBA" id="ARBA00004141"/>
    </source>
</evidence>
<dbReference type="GO" id="GO:0016020">
    <property type="term" value="C:membrane"/>
    <property type="evidence" value="ECO:0007669"/>
    <property type="project" value="UniProtKB-SubCell"/>
</dbReference>
<evidence type="ECO:0000256" key="2">
    <source>
        <dbReference type="ARBA" id="ARBA00006375"/>
    </source>
</evidence>
<dbReference type="Gene3D" id="1.50.40.10">
    <property type="entry name" value="Mitochondrial carrier domain"/>
    <property type="match status" value="1"/>
</dbReference>
<gene>
    <name evidence="5" type="ORF">BLA29_003387</name>
</gene>
<name>A0A1Y3AW32_EURMA</name>